<keyword evidence="4" id="KW-1185">Reference proteome</keyword>
<sequence length="147" mass="16776">MKHIVSRTIVFPAQLDRLAELEAIVAEILAQAPDLANAEIVQYNVVLALHELCVNIMKHAYAGQNGELTVNFSLTCDPTRLEINTFDNSNRIFNMAEWREPDLNDPPIHGLGMYLIKQLMDVVEYQRTPEGNRWRLVKVLPLSKSFM</sequence>
<dbReference type="eggNOG" id="COG2172">
    <property type="taxonomic scope" value="Bacteria"/>
</dbReference>
<keyword evidence="1" id="KW-0723">Serine/threonine-protein kinase</keyword>
<keyword evidence="1" id="KW-0808">Transferase</keyword>
<accession>I0I2F3</accession>
<dbReference type="Proteomes" id="UP000007880">
    <property type="component" value="Chromosome"/>
</dbReference>
<dbReference type="STRING" id="926550.CLDAP_14010"/>
<evidence type="ECO:0000313" key="4">
    <source>
        <dbReference type="Proteomes" id="UP000007880"/>
    </source>
</evidence>
<reference evidence="3 4" key="1">
    <citation type="submission" date="2012-02" db="EMBL/GenBank/DDBJ databases">
        <title>Complete genome sequence of Caldilinea aerophila DSM 14535 (= NBRC 102666).</title>
        <authorList>
            <person name="Oguchi A."/>
            <person name="Hosoyama A."/>
            <person name="Sekine M."/>
            <person name="Fukai R."/>
            <person name="Kato Y."/>
            <person name="Nakamura S."/>
            <person name="Hanada S."/>
            <person name="Yamazaki S."/>
            <person name="Fujita N."/>
        </authorList>
    </citation>
    <scope>NUCLEOTIDE SEQUENCE [LARGE SCALE GENOMIC DNA]</scope>
    <source>
        <strain evidence="4">DSM 14535 / JCM 11387 / NBRC 104270 / STL-6-O1</strain>
    </source>
</reference>
<gene>
    <name evidence="3" type="ordered locus">CLDAP_14010</name>
</gene>
<name>I0I2F3_CALAS</name>
<proteinExistence type="predicted"/>
<organism evidence="3 4">
    <name type="scientific">Caldilinea aerophila (strain DSM 14535 / JCM 11387 / NBRC 104270 / STL-6-O1)</name>
    <dbReference type="NCBI Taxonomy" id="926550"/>
    <lineage>
        <taxon>Bacteria</taxon>
        <taxon>Bacillati</taxon>
        <taxon>Chloroflexota</taxon>
        <taxon>Caldilineae</taxon>
        <taxon>Caldilineales</taxon>
        <taxon>Caldilineaceae</taxon>
        <taxon>Caldilinea</taxon>
    </lineage>
</organism>
<dbReference type="Pfam" id="PF13581">
    <property type="entry name" value="HATPase_c_2"/>
    <property type="match status" value="1"/>
</dbReference>
<dbReference type="PANTHER" id="PTHR35526">
    <property type="entry name" value="ANTI-SIGMA-F FACTOR RSBW-RELATED"/>
    <property type="match status" value="1"/>
</dbReference>
<evidence type="ECO:0000259" key="2">
    <source>
        <dbReference type="Pfam" id="PF13581"/>
    </source>
</evidence>
<keyword evidence="1" id="KW-0418">Kinase</keyword>
<dbReference type="AlphaFoldDB" id="I0I2F3"/>
<protein>
    <submittedName>
        <fullName evidence="3">Putative anti-sigma factor</fullName>
    </submittedName>
</protein>
<feature type="domain" description="Histidine kinase/HSP90-like ATPase" evidence="2">
    <location>
        <begin position="11"/>
        <end position="138"/>
    </location>
</feature>
<dbReference type="OrthoDB" id="9798941at2"/>
<dbReference type="KEGG" id="cap:CLDAP_14010"/>
<dbReference type="CDD" id="cd16936">
    <property type="entry name" value="HATPase_RsbW-like"/>
    <property type="match status" value="1"/>
</dbReference>
<dbReference type="SUPFAM" id="SSF55874">
    <property type="entry name" value="ATPase domain of HSP90 chaperone/DNA topoisomerase II/histidine kinase"/>
    <property type="match status" value="1"/>
</dbReference>
<dbReference type="EMBL" id="AP012337">
    <property type="protein sequence ID" value="BAL99440.1"/>
    <property type="molecule type" value="Genomic_DNA"/>
</dbReference>
<dbReference type="InterPro" id="IPR050267">
    <property type="entry name" value="Anti-sigma-factor_SerPK"/>
</dbReference>
<evidence type="ECO:0000256" key="1">
    <source>
        <dbReference type="ARBA" id="ARBA00022527"/>
    </source>
</evidence>
<dbReference type="InterPro" id="IPR036890">
    <property type="entry name" value="HATPase_C_sf"/>
</dbReference>
<dbReference type="RefSeq" id="WP_014432680.1">
    <property type="nucleotide sequence ID" value="NC_017079.1"/>
</dbReference>
<evidence type="ECO:0000313" key="3">
    <source>
        <dbReference type="EMBL" id="BAL99440.1"/>
    </source>
</evidence>
<dbReference type="InterPro" id="IPR003594">
    <property type="entry name" value="HATPase_dom"/>
</dbReference>
<dbReference type="HOGENOM" id="CLU_090336_24_1_0"/>
<dbReference type="GO" id="GO:0004674">
    <property type="term" value="F:protein serine/threonine kinase activity"/>
    <property type="evidence" value="ECO:0007669"/>
    <property type="project" value="UniProtKB-KW"/>
</dbReference>
<dbReference type="Gene3D" id="3.30.565.10">
    <property type="entry name" value="Histidine kinase-like ATPase, C-terminal domain"/>
    <property type="match status" value="1"/>
</dbReference>
<dbReference type="PANTHER" id="PTHR35526:SF3">
    <property type="entry name" value="ANTI-SIGMA-F FACTOR RSBW"/>
    <property type="match status" value="1"/>
</dbReference>